<gene>
    <name evidence="2" type="ORF">I542_4008</name>
</gene>
<feature type="region of interest" description="Disordered" evidence="1">
    <location>
        <begin position="1"/>
        <end position="47"/>
    </location>
</feature>
<reference evidence="2 3" key="1">
    <citation type="submission" date="2013-12" db="EMBL/GenBank/DDBJ databases">
        <authorList>
            <person name="Zelazny A."/>
            <person name="Olivier K."/>
            <person name="Holland S."/>
            <person name="Lenaerts A."/>
            <person name="Ordway D."/>
            <person name="DeGroote M.A."/>
            <person name="Parker T."/>
            <person name="Sizemore C."/>
            <person name="Tallon L.J."/>
            <person name="Sadzewicz L.K."/>
            <person name="Sengamalay N."/>
            <person name="Fraser C.M."/>
            <person name="Hine E."/>
            <person name="Shefchek K.A."/>
            <person name="Das S.P."/>
            <person name="Tettelin H."/>
        </authorList>
    </citation>
    <scope>NUCLEOTIDE SEQUENCE [LARGE SCALE GENOMIC DNA]</scope>
    <source>
        <strain evidence="2 3">1948</strain>
    </source>
</reference>
<name>A0A829QMW8_9MYCO</name>
<comment type="caution">
    <text evidence="2">The sequence shown here is derived from an EMBL/GenBank/DDBJ whole genome shotgun (WGS) entry which is preliminary data.</text>
</comment>
<evidence type="ECO:0000256" key="1">
    <source>
        <dbReference type="SAM" id="MobiDB-lite"/>
    </source>
</evidence>
<evidence type="ECO:0000313" key="2">
    <source>
        <dbReference type="EMBL" id="EUA63846.1"/>
    </source>
</evidence>
<proteinExistence type="predicted"/>
<protein>
    <submittedName>
        <fullName evidence="2">Uncharacterized protein</fullName>
    </submittedName>
</protein>
<dbReference type="AlphaFoldDB" id="A0A829QMW8"/>
<evidence type="ECO:0000313" key="3">
    <source>
        <dbReference type="Proteomes" id="UP000021210"/>
    </source>
</evidence>
<sequence>MNRLREEHPAPTMRHPPDTVDQRISCPDATSNQNDMSGTPSHANSGG</sequence>
<accession>A0A829QMW8</accession>
<dbReference type="EMBL" id="JAOH01000002">
    <property type="protein sequence ID" value="EUA63846.1"/>
    <property type="molecule type" value="Genomic_DNA"/>
</dbReference>
<feature type="compositionally biased region" description="Basic and acidic residues" evidence="1">
    <location>
        <begin position="1"/>
        <end position="21"/>
    </location>
</feature>
<feature type="compositionally biased region" description="Polar residues" evidence="1">
    <location>
        <begin position="28"/>
        <end position="47"/>
    </location>
</feature>
<organism evidence="2 3">
    <name type="scientific">Mycobacteroides abscessus 1948</name>
    <dbReference type="NCBI Taxonomy" id="1299323"/>
    <lineage>
        <taxon>Bacteria</taxon>
        <taxon>Bacillati</taxon>
        <taxon>Actinomycetota</taxon>
        <taxon>Actinomycetes</taxon>
        <taxon>Mycobacteriales</taxon>
        <taxon>Mycobacteriaceae</taxon>
        <taxon>Mycobacteroides</taxon>
        <taxon>Mycobacteroides abscessus</taxon>
    </lineage>
</organism>
<dbReference type="Proteomes" id="UP000021210">
    <property type="component" value="Unassembled WGS sequence"/>
</dbReference>